<name>A0A074M6S4_ERYLO</name>
<feature type="coiled-coil region" evidence="1">
    <location>
        <begin position="12"/>
        <end position="44"/>
    </location>
</feature>
<dbReference type="AlphaFoldDB" id="A0A074M6S4"/>
<dbReference type="EMBL" id="JMIW01000003">
    <property type="protein sequence ID" value="KEO90466.1"/>
    <property type="molecule type" value="Genomic_DNA"/>
</dbReference>
<dbReference type="Proteomes" id="UP000027647">
    <property type="component" value="Unassembled WGS sequence"/>
</dbReference>
<sequence>MVTKVERERAALVKAEAAVTEKKKLIAKLEAEELEKNLDKAIKKVGPANALAILEAAGRVKLETAIKRLQGT</sequence>
<evidence type="ECO:0000313" key="2">
    <source>
        <dbReference type="EMBL" id="KEO90466.1"/>
    </source>
</evidence>
<gene>
    <name evidence="2" type="ORF">EH31_10280</name>
</gene>
<comment type="caution">
    <text evidence="2">The sequence shown here is derived from an EMBL/GenBank/DDBJ whole genome shotgun (WGS) entry which is preliminary data.</text>
</comment>
<evidence type="ECO:0000256" key="1">
    <source>
        <dbReference type="SAM" id="Coils"/>
    </source>
</evidence>
<accession>A0A074M6S4</accession>
<organism evidence="2 3">
    <name type="scientific">Erythrobacter longus</name>
    <dbReference type="NCBI Taxonomy" id="1044"/>
    <lineage>
        <taxon>Bacteria</taxon>
        <taxon>Pseudomonadati</taxon>
        <taxon>Pseudomonadota</taxon>
        <taxon>Alphaproteobacteria</taxon>
        <taxon>Sphingomonadales</taxon>
        <taxon>Erythrobacteraceae</taxon>
        <taxon>Erythrobacter/Porphyrobacter group</taxon>
        <taxon>Erythrobacter</taxon>
    </lineage>
</organism>
<keyword evidence="1" id="KW-0175">Coiled coil</keyword>
<protein>
    <recommendedName>
        <fullName evidence="4">Integration host factor</fullName>
    </recommendedName>
</protein>
<evidence type="ECO:0008006" key="4">
    <source>
        <dbReference type="Google" id="ProtNLM"/>
    </source>
</evidence>
<dbReference type="RefSeq" id="WP_034959913.1">
    <property type="nucleotide sequence ID" value="NZ_JMIW01000003.1"/>
</dbReference>
<proteinExistence type="predicted"/>
<evidence type="ECO:0000313" key="3">
    <source>
        <dbReference type="Proteomes" id="UP000027647"/>
    </source>
</evidence>
<keyword evidence="3" id="KW-1185">Reference proteome</keyword>
<reference evidence="2 3" key="1">
    <citation type="submission" date="2014-04" db="EMBL/GenBank/DDBJ databases">
        <title>A comprehensive comparison of genomes of Erythrobacter spp. strains.</title>
        <authorList>
            <person name="Zheng Q."/>
        </authorList>
    </citation>
    <scope>NUCLEOTIDE SEQUENCE [LARGE SCALE GENOMIC DNA]</scope>
    <source>
        <strain evidence="2 3">DSM 6997</strain>
    </source>
</reference>